<reference evidence="2" key="1">
    <citation type="submission" date="2016-03" db="EMBL/GenBank/DDBJ databases">
        <title>Complete genome sequence of Solimmundus cernigliae, representing a novel lineage of polycyclic aromatic hydrocarbon degraders within the Gammaproteobacteria.</title>
        <authorList>
            <person name="Singleton D.R."/>
            <person name="Dickey A.N."/>
            <person name="Scholl E.H."/>
            <person name="Wright F.A."/>
            <person name="Aitken M.D."/>
        </authorList>
    </citation>
    <scope>NUCLEOTIDE SEQUENCE [LARGE SCALE GENOMIC DNA]</scope>
    <source>
        <strain evidence="2">TR3.2</strain>
    </source>
</reference>
<dbReference type="Proteomes" id="UP000092952">
    <property type="component" value="Chromosome"/>
</dbReference>
<proteinExistence type="predicted"/>
<evidence type="ECO:0000313" key="2">
    <source>
        <dbReference type="Proteomes" id="UP000092952"/>
    </source>
</evidence>
<evidence type="ECO:0000313" key="1">
    <source>
        <dbReference type="EMBL" id="ANX03030.1"/>
    </source>
</evidence>
<organism evidence="1 2">
    <name type="scientific">Immundisolibacter cernigliae</name>
    <dbReference type="NCBI Taxonomy" id="1810504"/>
    <lineage>
        <taxon>Bacteria</taxon>
        <taxon>Pseudomonadati</taxon>
        <taxon>Pseudomonadota</taxon>
        <taxon>Gammaproteobacteria</taxon>
        <taxon>Immundisolibacterales</taxon>
        <taxon>Immundisolibacteraceae</taxon>
        <taxon>Immundisolibacter</taxon>
    </lineage>
</organism>
<dbReference type="KEGG" id="gbi:PG2T_01700"/>
<dbReference type="OrthoDB" id="5572369at2"/>
<protein>
    <recommendedName>
        <fullName evidence="3">CopG family transcriptional regulator</fullName>
    </recommendedName>
</protein>
<dbReference type="InParanoid" id="A0A1B1YQH7"/>
<dbReference type="EMBL" id="CP014671">
    <property type="protein sequence ID" value="ANX03030.1"/>
    <property type="molecule type" value="Genomic_DNA"/>
</dbReference>
<name>A0A1B1YQH7_9GAMM</name>
<keyword evidence="2" id="KW-1185">Reference proteome</keyword>
<sequence>MANVKEAAKKLIDHLPDQATWDDVIYEMYVKQKIEMGLQAVREGRTIPHEQIEREFLGDEN</sequence>
<dbReference type="RefSeq" id="WP_068802542.1">
    <property type="nucleotide sequence ID" value="NZ_CP014671.1"/>
</dbReference>
<accession>A0A1B1YQH7</accession>
<evidence type="ECO:0008006" key="3">
    <source>
        <dbReference type="Google" id="ProtNLM"/>
    </source>
</evidence>
<gene>
    <name evidence="1" type="ORF">PG2T_01700</name>
</gene>
<dbReference type="AlphaFoldDB" id="A0A1B1YQH7"/>